<dbReference type="InterPro" id="IPR001841">
    <property type="entry name" value="Znf_RING"/>
</dbReference>
<dbReference type="FunFam" id="1.10.1170.10:FF:000002">
    <property type="entry name" value="Baculoviral IAP repeat containing 7"/>
    <property type="match status" value="1"/>
</dbReference>
<feature type="compositionally biased region" description="Polar residues" evidence="5">
    <location>
        <begin position="1"/>
        <end position="11"/>
    </location>
</feature>
<dbReference type="AlphaFoldDB" id="A0A818YR44"/>
<evidence type="ECO:0000256" key="1">
    <source>
        <dbReference type="ARBA" id="ARBA00022723"/>
    </source>
</evidence>
<protein>
    <recommendedName>
        <fullName evidence="6">RING-type domain-containing protein</fullName>
    </recommendedName>
</protein>
<dbReference type="PANTHER" id="PTHR14879:SF5">
    <property type="entry name" value="RING-TYPE DOMAIN-CONTAINING PROTEIN"/>
    <property type="match status" value="1"/>
</dbReference>
<evidence type="ECO:0000256" key="4">
    <source>
        <dbReference type="PROSITE-ProRule" id="PRU00175"/>
    </source>
</evidence>
<dbReference type="OrthoDB" id="774873at2759"/>
<gene>
    <name evidence="8" type="ORF">OTI717_LOCUS15993</name>
    <name evidence="7" type="ORF">RFH988_LOCUS32144</name>
</gene>
<evidence type="ECO:0000256" key="5">
    <source>
        <dbReference type="SAM" id="MobiDB-lite"/>
    </source>
</evidence>
<dbReference type="PANTHER" id="PTHR14879">
    <property type="entry name" value="CASPASE REGULATOR, RING FINGER DOMAIN-CONTAINING"/>
    <property type="match status" value="1"/>
</dbReference>
<dbReference type="InterPro" id="IPR051728">
    <property type="entry name" value="RING-FYVE_E3_ubiquitin-ligase"/>
</dbReference>
<organism evidence="8 9">
    <name type="scientific">Rotaria sordida</name>
    <dbReference type="NCBI Taxonomy" id="392033"/>
    <lineage>
        <taxon>Eukaryota</taxon>
        <taxon>Metazoa</taxon>
        <taxon>Spiralia</taxon>
        <taxon>Gnathifera</taxon>
        <taxon>Rotifera</taxon>
        <taxon>Eurotatoria</taxon>
        <taxon>Bdelloidea</taxon>
        <taxon>Philodinida</taxon>
        <taxon>Philodinidae</taxon>
        <taxon>Rotaria</taxon>
    </lineage>
</organism>
<dbReference type="SUPFAM" id="SSF57850">
    <property type="entry name" value="RING/U-box"/>
    <property type="match status" value="1"/>
</dbReference>
<feature type="compositionally biased region" description="Basic and acidic residues" evidence="5">
    <location>
        <begin position="12"/>
        <end position="23"/>
    </location>
</feature>
<keyword evidence="2 4" id="KW-0863">Zinc-finger</keyword>
<sequence>MVTSSQSSIKSRSNDDECKKEKITIDDRNRSTNSTLSNPCALCLTEEKQLACIPCGHMVTCVACGHSLRLCPICRREISAFARIYI</sequence>
<dbReference type="EMBL" id="CAJOAX010001950">
    <property type="protein sequence ID" value="CAF3758702.1"/>
    <property type="molecule type" value="Genomic_DNA"/>
</dbReference>
<comment type="caution">
    <text evidence="8">The sequence shown here is derived from an EMBL/GenBank/DDBJ whole genome shotgun (WGS) entry which is preliminary data.</text>
</comment>
<evidence type="ECO:0000256" key="2">
    <source>
        <dbReference type="ARBA" id="ARBA00022771"/>
    </source>
</evidence>
<dbReference type="Proteomes" id="UP000663882">
    <property type="component" value="Unassembled WGS sequence"/>
</dbReference>
<evidence type="ECO:0000256" key="3">
    <source>
        <dbReference type="ARBA" id="ARBA00022833"/>
    </source>
</evidence>
<dbReference type="InterPro" id="IPR013083">
    <property type="entry name" value="Znf_RING/FYVE/PHD"/>
</dbReference>
<evidence type="ECO:0000313" key="8">
    <source>
        <dbReference type="EMBL" id="CAF3758702.1"/>
    </source>
</evidence>
<evidence type="ECO:0000259" key="6">
    <source>
        <dbReference type="PROSITE" id="PS50089"/>
    </source>
</evidence>
<proteinExistence type="predicted"/>
<evidence type="ECO:0000313" key="7">
    <source>
        <dbReference type="EMBL" id="CAF1347981.1"/>
    </source>
</evidence>
<keyword evidence="1" id="KW-0479">Metal-binding</keyword>
<evidence type="ECO:0000313" key="9">
    <source>
        <dbReference type="Proteomes" id="UP000663823"/>
    </source>
</evidence>
<accession>A0A818YR44</accession>
<dbReference type="Pfam" id="PF13920">
    <property type="entry name" value="zf-C3HC4_3"/>
    <property type="match status" value="1"/>
</dbReference>
<dbReference type="EMBL" id="CAJNOO010003639">
    <property type="protein sequence ID" value="CAF1347981.1"/>
    <property type="molecule type" value="Genomic_DNA"/>
</dbReference>
<dbReference type="Gene3D" id="3.30.40.10">
    <property type="entry name" value="Zinc/RING finger domain, C3HC4 (zinc finger)"/>
    <property type="match status" value="1"/>
</dbReference>
<feature type="domain" description="RING-type" evidence="6">
    <location>
        <begin position="40"/>
        <end position="75"/>
    </location>
</feature>
<reference evidence="8" key="1">
    <citation type="submission" date="2021-02" db="EMBL/GenBank/DDBJ databases">
        <authorList>
            <person name="Nowell W R."/>
        </authorList>
    </citation>
    <scope>NUCLEOTIDE SEQUENCE</scope>
</reference>
<feature type="region of interest" description="Disordered" evidence="5">
    <location>
        <begin position="1"/>
        <end position="23"/>
    </location>
</feature>
<keyword evidence="3" id="KW-0862">Zinc</keyword>
<dbReference type="GO" id="GO:0008270">
    <property type="term" value="F:zinc ion binding"/>
    <property type="evidence" value="ECO:0007669"/>
    <property type="project" value="UniProtKB-KW"/>
</dbReference>
<dbReference type="PROSITE" id="PS50089">
    <property type="entry name" value="ZF_RING_2"/>
    <property type="match status" value="1"/>
</dbReference>
<name>A0A818YR44_9BILA</name>
<dbReference type="Proteomes" id="UP000663823">
    <property type="component" value="Unassembled WGS sequence"/>
</dbReference>